<dbReference type="InterPro" id="IPR036282">
    <property type="entry name" value="Glutathione-S-Trfase_C_sf"/>
</dbReference>
<dbReference type="EMBL" id="NKHF01000025">
    <property type="protein sequence ID" value="PCK32705.1"/>
    <property type="molecule type" value="Genomic_DNA"/>
</dbReference>
<gene>
    <name evidence="3" type="ORF">CEX98_05660</name>
</gene>
<dbReference type="PROSITE" id="PS50404">
    <property type="entry name" value="GST_NTER"/>
    <property type="match status" value="1"/>
</dbReference>
<dbReference type="Proteomes" id="UP000228621">
    <property type="component" value="Unassembled WGS sequence"/>
</dbReference>
<feature type="domain" description="GST C-terminal" evidence="2">
    <location>
        <begin position="85"/>
        <end position="205"/>
    </location>
</feature>
<evidence type="ECO:0000313" key="4">
    <source>
        <dbReference type="Proteomes" id="UP000228621"/>
    </source>
</evidence>
<dbReference type="PROSITE" id="PS50405">
    <property type="entry name" value="GST_CTER"/>
    <property type="match status" value="1"/>
</dbReference>
<dbReference type="Pfam" id="PF02798">
    <property type="entry name" value="GST_N"/>
    <property type="match status" value="1"/>
</dbReference>
<organism evidence="3 4">
    <name type="scientific">Pseudoalteromonas piscicida</name>
    <dbReference type="NCBI Taxonomy" id="43662"/>
    <lineage>
        <taxon>Bacteria</taxon>
        <taxon>Pseudomonadati</taxon>
        <taxon>Pseudomonadota</taxon>
        <taxon>Gammaproteobacteria</taxon>
        <taxon>Alteromonadales</taxon>
        <taxon>Pseudoalteromonadaceae</taxon>
        <taxon>Pseudoalteromonas</taxon>
    </lineage>
</organism>
<dbReference type="Gene3D" id="1.20.1050.10">
    <property type="match status" value="1"/>
</dbReference>
<dbReference type="PANTHER" id="PTHR44051">
    <property type="entry name" value="GLUTATHIONE S-TRANSFERASE-RELATED"/>
    <property type="match status" value="1"/>
</dbReference>
<dbReference type="PANTHER" id="PTHR44051:SF8">
    <property type="entry name" value="GLUTATHIONE S-TRANSFERASE GSTA"/>
    <property type="match status" value="1"/>
</dbReference>
<comment type="caution">
    <text evidence="3">The sequence shown here is derived from an EMBL/GenBank/DDBJ whole genome shotgun (WGS) entry which is preliminary data.</text>
</comment>
<dbReference type="OrthoDB" id="5740960at2"/>
<name>A0A2A5JTG3_PSEO7</name>
<feature type="domain" description="GST N-terminal" evidence="1">
    <location>
        <begin position="1"/>
        <end position="80"/>
    </location>
</feature>
<dbReference type="CDD" id="cd03057">
    <property type="entry name" value="GST_N_Beta"/>
    <property type="match status" value="1"/>
</dbReference>
<dbReference type="Gene3D" id="3.40.30.10">
    <property type="entry name" value="Glutaredoxin"/>
    <property type="match status" value="1"/>
</dbReference>
<dbReference type="SUPFAM" id="SSF52833">
    <property type="entry name" value="Thioredoxin-like"/>
    <property type="match status" value="1"/>
</dbReference>
<reference evidence="4" key="1">
    <citation type="journal article" date="2019" name="Genome Announc.">
        <title>Draft Genome Sequence of Pseudoalteromonas piscicida Strain 36Y ROTHPW, an Hypersaline Seawater Isolate from the South Coast of Sonora, Mexico.</title>
        <authorList>
            <person name="Sanchez-Diaz R."/>
            <person name="Molina-Garza Z.J."/>
            <person name="Cruz-Suarez L.E."/>
            <person name="Selvin J."/>
            <person name="Kiran G.S."/>
            <person name="Ibarra-Gamez J.C."/>
            <person name="Gomez-Gil B."/>
            <person name="Galaviz-Silva L."/>
        </authorList>
    </citation>
    <scope>NUCLEOTIDE SEQUENCE [LARGE SCALE GENOMIC DNA]</scope>
    <source>
        <strain evidence="4">36Y_RITHPW</strain>
    </source>
</reference>
<dbReference type="SFLD" id="SFLDG00358">
    <property type="entry name" value="Main_(cytGST)"/>
    <property type="match status" value="1"/>
</dbReference>
<dbReference type="InterPro" id="IPR036249">
    <property type="entry name" value="Thioredoxin-like_sf"/>
</dbReference>
<dbReference type="SFLD" id="SFLDS00019">
    <property type="entry name" value="Glutathione_Transferase_(cytos"/>
    <property type="match status" value="1"/>
</dbReference>
<dbReference type="SFLD" id="SFLDG01150">
    <property type="entry name" value="Main.1:_Beta-like"/>
    <property type="match status" value="1"/>
</dbReference>
<dbReference type="InterPro" id="IPR010987">
    <property type="entry name" value="Glutathione-S-Trfase_C-like"/>
</dbReference>
<evidence type="ECO:0000259" key="1">
    <source>
        <dbReference type="PROSITE" id="PS50404"/>
    </source>
</evidence>
<dbReference type="AlphaFoldDB" id="A0A2A5JTG3"/>
<dbReference type="RefSeq" id="WP_099641143.1">
    <property type="nucleotide sequence ID" value="NZ_NKHF01000025.1"/>
</dbReference>
<proteinExistence type="predicted"/>
<accession>A0A2A5JTG3</accession>
<evidence type="ECO:0000259" key="2">
    <source>
        <dbReference type="PROSITE" id="PS50405"/>
    </source>
</evidence>
<dbReference type="SUPFAM" id="SSF47616">
    <property type="entry name" value="GST C-terminal domain-like"/>
    <property type="match status" value="1"/>
</dbReference>
<dbReference type="InterPro" id="IPR004045">
    <property type="entry name" value="Glutathione_S-Trfase_N"/>
</dbReference>
<sequence length="205" mass="23678">MYTLFYYPHSASLAPHILLELIGEPYQLELVDIKKNANHSAQYLKLSPAGQVPALVDDGFTLFESAAISQYLAEKHTDKQLLPTELKLKSQCIQWMYFMNASIHSDLLMYIYPERHTQSALMYDDLIRSQQGRLEHGFGVINHLLGDNHYLLANQFTLCDSYLFMLCESAKTFLEKTPSLKNLRRYYRQISATPAINKALEMMEF</sequence>
<dbReference type="Pfam" id="PF14497">
    <property type="entry name" value="GST_C_3"/>
    <property type="match status" value="1"/>
</dbReference>
<keyword evidence="4" id="KW-1185">Reference proteome</keyword>
<protein>
    <submittedName>
        <fullName evidence="3">Glutathione S-transferase</fullName>
    </submittedName>
</protein>
<dbReference type="InterPro" id="IPR004046">
    <property type="entry name" value="GST_C"/>
</dbReference>
<dbReference type="GO" id="GO:0016740">
    <property type="term" value="F:transferase activity"/>
    <property type="evidence" value="ECO:0007669"/>
    <property type="project" value="UniProtKB-KW"/>
</dbReference>
<evidence type="ECO:0000313" key="3">
    <source>
        <dbReference type="EMBL" id="PCK32705.1"/>
    </source>
</evidence>
<dbReference type="InterPro" id="IPR040079">
    <property type="entry name" value="Glutathione_S-Trfase"/>
</dbReference>
<keyword evidence="3" id="KW-0808">Transferase</keyword>